<dbReference type="Proteomes" id="UP000184287">
    <property type="component" value="Unassembled WGS sequence"/>
</dbReference>
<dbReference type="PROSITE" id="PS51257">
    <property type="entry name" value="PROKAR_LIPOPROTEIN"/>
    <property type="match status" value="1"/>
</dbReference>
<name>A0A1M5AFA3_9SPHI</name>
<evidence type="ECO:0000313" key="2">
    <source>
        <dbReference type="Proteomes" id="UP000184287"/>
    </source>
</evidence>
<accession>A0A1M5AFA3</accession>
<proteinExistence type="predicted"/>
<evidence type="ECO:0008006" key="3">
    <source>
        <dbReference type="Google" id="ProtNLM"/>
    </source>
</evidence>
<organism evidence="1 2">
    <name type="scientific">Pedobacter caeni</name>
    <dbReference type="NCBI Taxonomy" id="288992"/>
    <lineage>
        <taxon>Bacteria</taxon>
        <taxon>Pseudomonadati</taxon>
        <taxon>Bacteroidota</taxon>
        <taxon>Sphingobacteriia</taxon>
        <taxon>Sphingobacteriales</taxon>
        <taxon>Sphingobacteriaceae</taxon>
        <taxon>Pedobacter</taxon>
    </lineage>
</organism>
<evidence type="ECO:0000313" key="1">
    <source>
        <dbReference type="EMBL" id="SHF28971.1"/>
    </source>
</evidence>
<reference evidence="2" key="1">
    <citation type="submission" date="2016-11" db="EMBL/GenBank/DDBJ databases">
        <authorList>
            <person name="Varghese N."/>
            <person name="Submissions S."/>
        </authorList>
    </citation>
    <scope>NUCLEOTIDE SEQUENCE [LARGE SCALE GENOMIC DNA]</scope>
    <source>
        <strain evidence="2">DSM 16990</strain>
    </source>
</reference>
<dbReference type="EMBL" id="FQUQ01000002">
    <property type="protein sequence ID" value="SHF28971.1"/>
    <property type="molecule type" value="Genomic_DNA"/>
</dbReference>
<gene>
    <name evidence="1" type="ORF">SAMN04488522_102721</name>
</gene>
<keyword evidence="2" id="KW-1185">Reference proteome</keyword>
<dbReference type="STRING" id="288992.SAMN04488522_102721"/>
<dbReference type="AlphaFoldDB" id="A0A1M5AFA3"/>
<protein>
    <recommendedName>
        <fullName evidence="3">Lipoprotein</fullName>
    </recommendedName>
</protein>
<sequence>MIKAIAAMSLVYLFTSCNGEGTKKQAEEKATATLSLGDTTKSAELNSKYPEVQTWVDDFKNFRTAVYQKDLLKLKTYFNFPINGDNTELWPVCDLSEADWIERKAKVPNPETFRETDFDQYYTRIFNKDFVKCILKIKSAILIQSLESKSPEFMGEDYRYQLYAQFNPEDQTLQLNMAFSNKAKDEEGNYVSEGEHNVIYTFKILEGKKLQFEKIQLAG</sequence>